<dbReference type="NCBIfam" id="TIGR01685">
    <property type="entry name" value="MDP-1"/>
    <property type="match status" value="1"/>
</dbReference>
<dbReference type="Pfam" id="PF12689">
    <property type="entry name" value="Acid_PPase"/>
    <property type="match status" value="1"/>
</dbReference>
<dbReference type="InterPro" id="IPR010033">
    <property type="entry name" value="HAD_SF_ppase_IIIC"/>
</dbReference>
<evidence type="ECO:0008006" key="4">
    <source>
        <dbReference type="Google" id="ProtNLM"/>
    </source>
</evidence>
<dbReference type="AlphaFoldDB" id="A0A7S4E351"/>
<accession>A0A7S4E351</accession>
<reference evidence="2" key="2">
    <citation type="submission" date="2021-11" db="EMBL/GenBank/DDBJ databases">
        <authorList>
            <consortium name="Genoscope - CEA"/>
            <person name="William W."/>
        </authorList>
    </citation>
    <scope>NUCLEOTIDE SEQUENCE</scope>
</reference>
<dbReference type="SUPFAM" id="SSF56784">
    <property type="entry name" value="HAD-like"/>
    <property type="match status" value="1"/>
</dbReference>
<gene>
    <name evidence="1" type="ORF">PCAL00307_LOCUS2702</name>
    <name evidence="2" type="ORF">PECAL_4P15580</name>
</gene>
<dbReference type="SFLD" id="SFLDG01129">
    <property type="entry name" value="C1.5:_HAD__Beta-PGM__Phosphata"/>
    <property type="match status" value="1"/>
</dbReference>
<keyword evidence="3" id="KW-1185">Reference proteome</keyword>
<dbReference type="SFLD" id="SFLDS00003">
    <property type="entry name" value="Haloacid_Dehalogenase"/>
    <property type="match status" value="1"/>
</dbReference>
<dbReference type="InterPro" id="IPR036412">
    <property type="entry name" value="HAD-like_sf"/>
</dbReference>
<dbReference type="PANTHER" id="PTHR17901">
    <property type="entry name" value="MAGNESIUM-DEPENDENT PHOSPHATASE 1 MDP1"/>
    <property type="match status" value="1"/>
</dbReference>
<dbReference type="GO" id="GO:0003993">
    <property type="term" value="F:acid phosphatase activity"/>
    <property type="evidence" value="ECO:0007669"/>
    <property type="project" value="TreeGrafter"/>
</dbReference>
<sequence length="192" mass="21737">MALPKLVVFDLDACCWFPEMYMVRRGPPFTKTSENACAASDGEAIKLLGQTRKVWETISNGDEWQDCRVAVASRCDEPDWARQLLKLFTIDDGRSFWQALDDGRLAEIYKGNKKTHLKALKQKTGVAFEDMLFFDDDQENIRHVSELGVVSVLTPEGVTADAWEQGLRRFMEAKLYERRGGAGPGYGKTYSK</sequence>
<dbReference type="PANTHER" id="PTHR17901:SF14">
    <property type="entry name" value="MAGNESIUM-DEPENDENT PHOSPHATASE 1"/>
    <property type="match status" value="1"/>
</dbReference>
<dbReference type="OrthoDB" id="2865258at2759"/>
<proteinExistence type="predicted"/>
<dbReference type="Gene3D" id="3.40.50.1000">
    <property type="entry name" value="HAD superfamily/HAD-like"/>
    <property type="match status" value="1"/>
</dbReference>
<dbReference type="NCBIfam" id="TIGR01681">
    <property type="entry name" value="HAD-SF-IIIC"/>
    <property type="match status" value="1"/>
</dbReference>
<dbReference type="InterPro" id="IPR023214">
    <property type="entry name" value="HAD_sf"/>
</dbReference>
<protein>
    <recommendedName>
        <fullName evidence="4">Magnesium-dependent phosphatase-1</fullName>
    </recommendedName>
</protein>
<dbReference type="Proteomes" id="UP000789595">
    <property type="component" value="Unassembled WGS sequence"/>
</dbReference>
<dbReference type="EMBL" id="CAKKNE010000004">
    <property type="protein sequence ID" value="CAH0374286.1"/>
    <property type="molecule type" value="Genomic_DNA"/>
</dbReference>
<dbReference type="SFLD" id="SFLDG01131">
    <property type="entry name" value="C1.5.2:_MDP_Like"/>
    <property type="match status" value="1"/>
</dbReference>
<evidence type="ECO:0000313" key="3">
    <source>
        <dbReference type="Proteomes" id="UP000789595"/>
    </source>
</evidence>
<dbReference type="EMBL" id="HBIW01003231">
    <property type="protein sequence ID" value="CAE0687268.1"/>
    <property type="molecule type" value="Transcribed_RNA"/>
</dbReference>
<evidence type="ECO:0000313" key="2">
    <source>
        <dbReference type="EMBL" id="CAH0374286.1"/>
    </source>
</evidence>
<name>A0A7S4E351_9STRA</name>
<reference evidence="1" key="1">
    <citation type="submission" date="2021-01" db="EMBL/GenBank/DDBJ databases">
        <authorList>
            <person name="Corre E."/>
            <person name="Pelletier E."/>
            <person name="Niang G."/>
            <person name="Scheremetjew M."/>
            <person name="Finn R."/>
            <person name="Kale V."/>
            <person name="Holt S."/>
            <person name="Cochrane G."/>
            <person name="Meng A."/>
            <person name="Brown T."/>
            <person name="Cohen L."/>
        </authorList>
    </citation>
    <scope>NUCLEOTIDE SEQUENCE</scope>
    <source>
        <strain evidence="1">CCMP1756</strain>
    </source>
</reference>
<evidence type="ECO:0000313" key="1">
    <source>
        <dbReference type="EMBL" id="CAE0687268.1"/>
    </source>
</evidence>
<organism evidence="1">
    <name type="scientific">Pelagomonas calceolata</name>
    <dbReference type="NCBI Taxonomy" id="35677"/>
    <lineage>
        <taxon>Eukaryota</taxon>
        <taxon>Sar</taxon>
        <taxon>Stramenopiles</taxon>
        <taxon>Ochrophyta</taxon>
        <taxon>Pelagophyceae</taxon>
        <taxon>Pelagomonadales</taxon>
        <taxon>Pelagomonadaceae</taxon>
        <taxon>Pelagomonas</taxon>
    </lineage>
</organism>
<dbReference type="InterPro" id="IPR010036">
    <property type="entry name" value="MDP_1_eu_arc"/>
</dbReference>